<evidence type="ECO:0000256" key="6">
    <source>
        <dbReference type="SAM" id="Phobius"/>
    </source>
</evidence>
<keyword evidence="5 6" id="KW-0472">Membrane</keyword>
<dbReference type="InterPro" id="IPR036938">
    <property type="entry name" value="PAP2/HPO_sf"/>
</dbReference>
<dbReference type="Proteomes" id="UP001107558">
    <property type="component" value="Chromosome 1"/>
</dbReference>
<evidence type="ECO:0000259" key="7">
    <source>
        <dbReference type="SMART" id="SM00014"/>
    </source>
</evidence>
<dbReference type="GO" id="GO:0007165">
    <property type="term" value="P:signal transduction"/>
    <property type="evidence" value="ECO:0007669"/>
    <property type="project" value="TreeGrafter"/>
</dbReference>
<organism evidence="8 9">
    <name type="scientific">Polypedilum vanderplanki</name>
    <name type="common">Sleeping chironomid midge</name>
    <dbReference type="NCBI Taxonomy" id="319348"/>
    <lineage>
        <taxon>Eukaryota</taxon>
        <taxon>Metazoa</taxon>
        <taxon>Ecdysozoa</taxon>
        <taxon>Arthropoda</taxon>
        <taxon>Hexapoda</taxon>
        <taxon>Insecta</taxon>
        <taxon>Pterygota</taxon>
        <taxon>Neoptera</taxon>
        <taxon>Endopterygota</taxon>
        <taxon>Diptera</taxon>
        <taxon>Nematocera</taxon>
        <taxon>Chironomoidea</taxon>
        <taxon>Chironomidae</taxon>
        <taxon>Chironominae</taxon>
        <taxon>Polypedilum</taxon>
        <taxon>Polypedilum</taxon>
    </lineage>
</organism>
<evidence type="ECO:0000256" key="1">
    <source>
        <dbReference type="ARBA" id="ARBA00004141"/>
    </source>
</evidence>
<evidence type="ECO:0000256" key="4">
    <source>
        <dbReference type="ARBA" id="ARBA00022989"/>
    </source>
</evidence>
<dbReference type="PANTHER" id="PTHR10165">
    <property type="entry name" value="LIPID PHOSPHATE PHOSPHATASE"/>
    <property type="match status" value="1"/>
</dbReference>
<comment type="similarity">
    <text evidence="2">Belongs to the PA-phosphatase related phosphoesterase family.</text>
</comment>
<evidence type="ECO:0000256" key="2">
    <source>
        <dbReference type="ARBA" id="ARBA00008816"/>
    </source>
</evidence>
<keyword evidence="3 6" id="KW-0812">Transmembrane</keyword>
<dbReference type="GO" id="GO:0005886">
    <property type="term" value="C:plasma membrane"/>
    <property type="evidence" value="ECO:0007669"/>
    <property type="project" value="TreeGrafter"/>
</dbReference>
<dbReference type="Gene3D" id="1.20.144.10">
    <property type="entry name" value="Phosphatidic acid phosphatase type 2/haloperoxidase"/>
    <property type="match status" value="1"/>
</dbReference>
<reference evidence="8" key="1">
    <citation type="submission" date="2021-03" db="EMBL/GenBank/DDBJ databases">
        <title>Chromosome level genome of the anhydrobiotic midge Polypedilum vanderplanki.</title>
        <authorList>
            <person name="Yoshida Y."/>
            <person name="Kikawada T."/>
            <person name="Gusev O."/>
        </authorList>
    </citation>
    <scope>NUCLEOTIDE SEQUENCE</scope>
    <source>
        <strain evidence="8">NIAS01</strain>
        <tissue evidence="8">Whole body or cell culture</tissue>
    </source>
</reference>
<comment type="subcellular location">
    <subcellularLocation>
        <location evidence="1">Membrane</location>
        <topology evidence="1">Multi-pass membrane protein</topology>
    </subcellularLocation>
</comment>
<feature type="transmembrane region" description="Helical" evidence="6">
    <location>
        <begin position="193"/>
        <end position="212"/>
    </location>
</feature>
<evidence type="ECO:0000256" key="3">
    <source>
        <dbReference type="ARBA" id="ARBA00022692"/>
    </source>
</evidence>
<name>A0A9J6CG76_POLVA</name>
<comment type="caution">
    <text evidence="8">The sequence shown here is derived from an EMBL/GenBank/DDBJ whole genome shotgun (WGS) entry which is preliminary data.</text>
</comment>
<keyword evidence="4 6" id="KW-1133">Transmembrane helix</keyword>
<evidence type="ECO:0000256" key="5">
    <source>
        <dbReference type="ARBA" id="ARBA00023136"/>
    </source>
</evidence>
<accession>A0A9J6CG76</accession>
<dbReference type="PANTHER" id="PTHR10165:SF103">
    <property type="entry name" value="PHOSPHOLIPID PHOSPHATASE HOMOLOG 1.2 HOMOLOG"/>
    <property type="match status" value="1"/>
</dbReference>
<evidence type="ECO:0000313" key="8">
    <source>
        <dbReference type="EMBL" id="KAG5681185.1"/>
    </source>
</evidence>
<gene>
    <name evidence="8" type="ORF">PVAND_010642</name>
</gene>
<dbReference type="GO" id="GO:0008195">
    <property type="term" value="F:phosphatidate phosphatase activity"/>
    <property type="evidence" value="ECO:0007669"/>
    <property type="project" value="TreeGrafter"/>
</dbReference>
<dbReference type="InterPro" id="IPR043216">
    <property type="entry name" value="PAP-like"/>
</dbReference>
<feature type="transmembrane region" description="Helical" evidence="6">
    <location>
        <begin position="97"/>
        <end position="119"/>
    </location>
</feature>
<dbReference type="AlphaFoldDB" id="A0A9J6CG76"/>
<feature type="transmembrane region" description="Helical" evidence="6">
    <location>
        <begin position="53"/>
        <end position="76"/>
    </location>
</feature>
<dbReference type="OrthoDB" id="8907274at2759"/>
<feature type="transmembrane region" description="Helical" evidence="6">
    <location>
        <begin position="224"/>
        <end position="243"/>
    </location>
</feature>
<proteinExistence type="inferred from homology"/>
<dbReference type="InterPro" id="IPR000326">
    <property type="entry name" value="PAP2/HPO"/>
</dbReference>
<keyword evidence="9" id="KW-1185">Reference proteome</keyword>
<dbReference type="Pfam" id="PF01569">
    <property type="entry name" value="PAP2"/>
    <property type="match status" value="1"/>
</dbReference>
<dbReference type="SUPFAM" id="SSF48317">
    <property type="entry name" value="Acid phosphatase/Vanadium-dependent haloperoxidase"/>
    <property type="match status" value="1"/>
</dbReference>
<feature type="domain" description="Phosphatidic acid phosphatase type 2/haloperoxidase" evidence="7">
    <location>
        <begin position="99"/>
        <end position="242"/>
    </location>
</feature>
<feature type="transmembrane region" description="Helical" evidence="6">
    <location>
        <begin position="167"/>
        <end position="186"/>
    </location>
</feature>
<evidence type="ECO:0000313" key="9">
    <source>
        <dbReference type="Proteomes" id="UP001107558"/>
    </source>
</evidence>
<sequence>MKNVKVVSFLLTFFQCAAVIIIPITISFTVPGIKRGFICGDPSLSKPQLPDTVTNWMLGVWAISPIFILLMCEIIFNRKKCDTNLACLNLSWRNTSYLFHRYVINICLMHLVLFTAKYFTGSHRPHFFETCKPDVLNECIVGTYVQNYKCTNTQVPFYKILDASQSFFSGHAATCFYSCTFIAWYLQRRVKPTNIFCLPLIQSLLLSLAYFGSISRVFDHRHHSIDVFVGGLVGTLTTIHAWMHQCKNHTFDVETLPTIQSRKINPLPNNSNITTITSE</sequence>
<dbReference type="GO" id="GO:0046839">
    <property type="term" value="P:phospholipid dephosphorylation"/>
    <property type="evidence" value="ECO:0007669"/>
    <property type="project" value="TreeGrafter"/>
</dbReference>
<dbReference type="GO" id="GO:0006644">
    <property type="term" value="P:phospholipid metabolic process"/>
    <property type="evidence" value="ECO:0007669"/>
    <property type="project" value="InterPro"/>
</dbReference>
<dbReference type="EMBL" id="JADBJN010000001">
    <property type="protein sequence ID" value="KAG5681185.1"/>
    <property type="molecule type" value="Genomic_DNA"/>
</dbReference>
<dbReference type="SMART" id="SM00014">
    <property type="entry name" value="acidPPc"/>
    <property type="match status" value="1"/>
</dbReference>
<protein>
    <recommendedName>
        <fullName evidence="7">Phosphatidic acid phosphatase type 2/haloperoxidase domain-containing protein</fullName>
    </recommendedName>
</protein>
<feature type="transmembrane region" description="Helical" evidence="6">
    <location>
        <begin position="7"/>
        <end position="33"/>
    </location>
</feature>